<dbReference type="Gene3D" id="3.40.640.10">
    <property type="entry name" value="Type I PLP-dependent aspartate aminotransferase-like (Major domain)"/>
    <property type="match status" value="1"/>
</dbReference>
<dbReference type="PANTHER" id="PTHR14237:SF80">
    <property type="entry name" value="MOLYBDENUM COFACTOR SULFURASE"/>
    <property type="match status" value="1"/>
</dbReference>
<dbReference type="GO" id="GO:0008265">
    <property type="term" value="F:molybdenum cofactor sulfurtransferase activity"/>
    <property type="evidence" value="ECO:0007669"/>
    <property type="project" value="TreeGrafter"/>
</dbReference>
<accession>A0A8H3FPX3</accession>
<dbReference type="EMBL" id="CAJPDS010000039">
    <property type="protein sequence ID" value="CAF9925723.1"/>
    <property type="molecule type" value="Genomic_DNA"/>
</dbReference>
<protein>
    <recommendedName>
        <fullName evidence="1">Aminotransferase class V domain-containing protein</fullName>
    </recommendedName>
</protein>
<evidence type="ECO:0000313" key="3">
    <source>
        <dbReference type="Proteomes" id="UP000664521"/>
    </source>
</evidence>
<feature type="domain" description="Aminotransferase class V" evidence="1">
    <location>
        <begin position="32"/>
        <end position="467"/>
    </location>
</feature>
<comment type="caution">
    <text evidence="2">The sequence shown here is derived from an EMBL/GenBank/DDBJ whole genome shotgun (WGS) entry which is preliminary data.</text>
</comment>
<reference evidence="2" key="1">
    <citation type="submission" date="2021-03" db="EMBL/GenBank/DDBJ databases">
        <authorList>
            <person name="Tagirdzhanova G."/>
        </authorList>
    </citation>
    <scope>NUCLEOTIDE SEQUENCE</scope>
</reference>
<dbReference type="PANTHER" id="PTHR14237">
    <property type="entry name" value="MOLYBDOPTERIN COFACTOR SULFURASE MOSC"/>
    <property type="match status" value="1"/>
</dbReference>
<dbReference type="Pfam" id="PF00266">
    <property type="entry name" value="Aminotran_5"/>
    <property type="match status" value="1"/>
</dbReference>
<dbReference type="InterPro" id="IPR015424">
    <property type="entry name" value="PyrdxlP-dep_Trfase"/>
</dbReference>
<sequence length="577" mass="64407">MCWPKKSAEQRFYPQSIDEIRKIEYPLLQETTYLDHAGTTLYPQSCIARVSKDLTSNLFGNPHSQSPSSALSTHRIEDVRSQMLTFFKADPKYFDLVFVPGATAAIKLVAETLRDHSRRRTNGSFWYGYHAAAHTSLVGVRQLAKPGSTCFNSDQEVEDWLETVGDGCQYDIKASEVGLFAYPAQSNMNGRRLPLDWPGRLRSSQRSEHRSIYSLLDAAAYVATAPLDLSDEDKAPDFVALSFYKLFGFPDLGALIVRREAGHVMHDRNYFGGGTVDMVINGSAEAWHARKQTSLHEALEDGTPPFHSIIALESAVHVHRSLYGNMSNVSGHTTNLCKVLYDQMVLLRHHNGAAVCRVYKDPNGHYGQGESQGPTIGFNVRKACGAWVRKSDFEKLAIINGIQLRTGGLCNPGGIAWALDLTPSELMANYDEGLRCGNGIDELNGKPTGIIRVSLGAMSSMRDIEILLQFLRLFIETHRDIPKTRVAVFEETEVKDLLPSKKLLSISQLVTTGLDFQVQASQHDGKTPLRCPVGTCRLPLGVLSEQELLRHFQIHKIKRPKKRRFDIPRFCSHLCHG</sequence>
<keyword evidence="3" id="KW-1185">Reference proteome</keyword>
<dbReference type="OrthoDB" id="10264306at2759"/>
<evidence type="ECO:0000259" key="1">
    <source>
        <dbReference type="Pfam" id="PF00266"/>
    </source>
</evidence>
<dbReference type="InterPro" id="IPR015421">
    <property type="entry name" value="PyrdxlP-dep_Trfase_major"/>
</dbReference>
<dbReference type="SUPFAM" id="SSF53383">
    <property type="entry name" value="PLP-dependent transferases"/>
    <property type="match status" value="1"/>
</dbReference>
<organism evidence="2 3">
    <name type="scientific">Heterodermia speciosa</name>
    <dbReference type="NCBI Taxonomy" id="116794"/>
    <lineage>
        <taxon>Eukaryota</taxon>
        <taxon>Fungi</taxon>
        <taxon>Dikarya</taxon>
        <taxon>Ascomycota</taxon>
        <taxon>Pezizomycotina</taxon>
        <taxon>Lecanoromycetes</taxon>
        <taxon>OSLEUM clade</taxon>
        <taxon>Lecanoromycetidae</taxon>
        <taxon>Caliciales</taxon>
        <taxon>Physciaceae</taxon>
        <taxon>Heterodermia</taxon>
    </lineage>
</organism>
<dbReference type="InterPro" id="IPR000192">
    <property type="entry name" value="Aminotrans_V_dom"/>
</dbReference>
<dbReference type="AlphaFoldDB" id="A0A8H3FPX3"/>
<gene>
    <name evidence="2" type="ORF">HETSPECPRED_005911</name>
</gene>
<name>A0A8H3FPX3_9LECA</name>
<dbReference type="GO" id="GO:0043545">
    <property type="term" value="P:molybdopterin cofactor metabolic process"/>
    <property type="evidence" value="ECO:0007669"/>
    <property type="project" value="TreeGrafter"/>
</dbReference>
<proteinExistence type="predicted"/>
<dbReference type="Proteomes" id="UP000664521">
    <property type="component" value="Unassembled WGS sequence"/>
</dbReference>
<evidence type="ECO:0000313" key="2">
    <source>
        <dbReference type="EMBL" id="CAF9925723.1"/>
    </source>
</evidence>